<feature type="domain" description="Ubiquitin-like" evidence="1">
    <location>
        <begin position="29"/>
        <end position="77"/>
    </location>
</feature>
<comment type="caution">
    <text evidence="2">The sequence shown here is derived from an EMBL/GenBank/DDBJ whole genome shotgun (WGS) entry which is preliminary data.</text>
</comment>
<dbReference type="EMBL" id="CAWUPB010000851">
    <property type="protein sequence ID" value="CAK7327281.1"/>
    <property type="molecule type" value="Genomic_DNA"/>
</dbReference>
<dbReference type="Gene3D" id="3.10.20.90">
    <property type="entry name" value="Phosphatidylinositol 3-kinase Catalytic Subunit, Chain A, domain 1"/>
    <property type="match status" value="1"/>
</dbReference>
<organism evidence="2 3">
    <name type="scientific">Dovyalis caffra</name>
    <dbReference type="NCBI Taxonomy" id="77055"/>
    <lineage>
        <taxon>Eukaryota</taxon>
        <taxon>Viridiplantae</taxon>
        <taxon>Streptophyta</taxon>
        <taxon>Embryophyta</taxon>
        <taxon>Tracheophyta</taxon>
        <taxon>Spermatophyta</taxon>
        <taxon>Magnoliopsida</taxon>
        <taxon>eudicotyledons</taxon>
        <taxon>Gunneridae</taxon>
        <taxon>Pentapetalae</taxon>
        <taxon>rosids</taxon>
        <taxon>fabids</taxon>
        <taxon>Malpighiales</taxon>
        <taxon>Salicaceae</taxon>
        <taxon>Flacourtieae</taxon>
        <taxon>Dovyalis</taxon>
    </lineage>
</organism>
<dbReference type="Proteomes" id="UP001314170">
    <property type="component" value="Unassembled WGS sequence"/>
</dbReference>
<dbReference type="CDD" id="cd17039">
    <property type="entry name" value="Ubl_ubiquitin_like"/>
    <property type="match status" value="1"/>
</dbReference>
<accession>A0AAV1QZX3</accession>
<evidence type="ECO:0000313" key="2">
    <source>
        <dbReference type="EMBL" id="CAK7327281.1"/>
    </source>
</evidence>
<dbReference type="InterPro" id="IPR000626">
    <property type="entry name" value="Ubiquitin-like_dom"/>
</dbReference>
<dbReference type="InterPro" id="IPR029071">
    <property type="entry name" value="Ubiquitin-like_domsf"/>
</dbReference>
<dbReference type="SUPFAM" id="SSF54236">
    <property type="entry name" value="Ubiquitin-like"/>
    <property type="match status" value="1"/>
</dbReference>
<evidence type="ECO:0000259" key="1">
    <source>
        <dbReference type="PROSITE" id="PS50053"/>
    </source>
</evidence>
<dbReference type="Pfam" id="PF00240">
    <property type="entry name" value="ubiquitin"/>
    <property type="match status" value="1"/>
</dbReference>
<evidence type="ECO:0000313" key="3">
    <source>
        <dbReference type="Proteomes" id="UP001314170"/>
    </source>
</evidence>
<keyword evidence="3" id="KW-1185">Reference proteome</keyword>
<dbReference type="PROSITE" id="PS50053">
    <property type="entry name" value="UBIQUITIN_2"/>
    <property type="match status" value="1"/>
</dbReference>
<name>A0AAV1QZX3_9ROSI</name>
<proteinExistence type="predicted"/>
<gene>
    <name evidence="2" type="ORF">DCAF_LOCUS4988</name>
</gene>
<protein>
    <recommendedName>
        <fullName evidence="1">Ubiquitin-like domain-containing protein</fullName>
    </recommendedName>
</protein>
<dbReference type="AlphaFoldDB" id="A0AAV1QZX3"/>
<sequence length="121" mass="13173">MLGAAFRVENTKKRLSKVAGKWQPLEGLLSVATTTMNDVEVTAGDTVQNIKSMIQEEEGVQADTFTLMYDGCLLGDDTLWLPSTACGIPGSDKLQHQEHSTLHIIQRLVEGRGDKNACLGK</sequence>
<reference evidence="2 3" key="1">
    <citation type="submission" date="2024-01" db="EMBL/GenBank/DDBJ databases">
        <authorList>
            <person name="Waweru B."/>
        </authorList>
    </citation>
    <scope>NUCLEOTIDE SEQUENCE [LARGE SCALE GENOMIC DNA]</scope>
</reference>